<protein>
    <submittedName>
        <fullName evidence="2">Uncharacterized protein</fullName>
    </submittedName>
</protein>
<feature type="chain" id="PRO_5001729016" evidence="1">
    <location>
        <begin position="19"/>
        <end position="217"/>
    </location>
</feature>
<gene>
    <name evidence="2" type="primary">Contig6589.g7050</name>
    <name evidence="2" type="ORF">STYLEM_1355</name>
</gene>
<proteinExistence type="predicted"/>
<evidence type="ECO:0000313" key="3">
    <source>
        <dbReference type="Proteomes" id="UP000039865"/>
    </source>
</evidence>
<keyword evidence="1" id="KW-0732">Signal</keyword>
<dbReference type="EMBL" id="CCKQ01001295">
    <property type="protein sequence ID" value="CDW72395.1"/>
    <property type="molecule type" value="Genomic_DNA"/>
</dbReference>
<name>A0A077ZSV6_STYLE</name>
<dbReference type="InParanoid" id="A0A077ZSV6"/>
<keyword evidence="3" id="KW-1185">Reference proteome</keyword>
<accession>A0A077ZSV6</accession>
<evidence type="ECO:0000313" key="2">
    <source>
        <dbReference type="EMBL" id="CDW72395.1"/>
    </source>
</evidence>
<sequence length="217" mass="23601">MKLDILIFAALGIASVSSTYIVTCHNDQECGTVCGNYGPDTIAPSEGLFGTTCSCQNRQQPSYLCNRDGKNVYVCSDNQPPRCSVACGQQVCIQKDGRQSTGVIRSACPRYHPQNAHDCCNYGGSYCTCVFDDTIDSNWKVYNELGGNNGYSSNAYWGACGSHLGLKVGSVQGSLYFNLVRPKMCSAVMSDGYHQRVNHDMDQSLQTLQQQGLVLSI</sequence>
<feature type="signal peptide" evidence="1">
    <location>
        <begin position="1"/>
        <end position="18"/>
    </location>
</feature>
<reference evidence="2 3" key="1">
    <citation type="submission" date="2014-06" db="EMBL/GenBank/DDBJ databases">
        <authorList>
            <person name="Swart Estienne"/>
        </authorList>
    </citation>
    <scope>NUCLEOTIDE SEQUENCE [LARGE SCALE GENOMIC DNA]</scope>
    <source>
        <strain evidence="2 3">130c</strain>
    </source>
</reference>
<evidence type="ECO:0000256" key="1">
    <source>
        <dbReference type="SAM" id="SignalP"/>
    </source>
</evidence>
<organism evidence="2 3">
    <name type="scientific">Stylonychia lemnae</name>
    <name type="common">Ciliate</name>
    <dbReference type="NCBI Taxonomy" id="5949"/>
    <lineage>
        <taxon>Eukaryota</taxon>
        <taxon>Sar</taxon>
        <taxon>Alveolata</taxon>
        <taxon>Ciliophora</taxon>
        <taxon>Intramacronucleata</taxon>
        <taxon>Spirotrichea</taxon>
        <taxon>Stichotrichia</taxon>
        <taxon>Sporadotrichida</taxon>
        <taxon>Oxytrichidae</taxon>
        <taxon>Stylonychinae</taxon>
        <taxon>Stylonychia</taxon>
    </lineage>
</organism>
<dbReference type="OrthoDB" id="521488at2759"/>
<dbReference type="AlphaFoldDB" id="A0A077ZSV6"/>
<dbReference type="Proteomes" id="UP000039865">
    <property type="component" value="Unassembled WGS sequence"/>
</dbReference>